<dbReference type="EMBL" id="JANEYF010004621">
    <property type="protein sequence ID" value="KAJ8930549.1"/>
    <property type="molecule type" value="Genomic_DNA"/>
</dbReference>
<evidence type="ECO:0000259" key="2">
    <source>
        <dbReference type="Pfam" id="PF13843"/>
    </source>
</evidence>
<comment type="caution">
    <text evidence="3">The sequence shown here is derived from an EMBL/GenBank/DDBJ whole genome shotgun (WGS) entry which is preliminary data.</text>
</comment>
<reference evidence="3" key="1">
    <citation type="journal article" date="2023" name="Insect Mol. Biol.">
        <title>Genome sequencing provides insights into the evolution of gene families encoding plant cell wall-degrading enzymes in longhorned beetles.</title>
        <authorList>
            <person name="Shin N.R."/>
            <person name="Okamura Y."/>
            <person name="Kirsch R."/>
            <person name="Pauchet Y."/>
        </authorList>
    </citation>
    <scope>NUCLEOTIDE SEQUENCE</scope>
    <source>
        <strain evidence="3">RBIC_L_NR</strain>
    </source>
</reference>
<keyword evidence="4" id="KW-1185">Reference proteome</keyword>
<feature type="compositionally biased region" description="Basic and acidic residues" evidence="1">
    <location>
        <begin position="149"/>
        <end position="167"/>
    </location>
</feature>
<proteinExistence type="predicted"/>
<accession>A0AAV8WV59</accession>
<dbReference type="PANTHER" id="PTHR47272">
    <property type="entry name" value="DDE_TNP_1_7 DOMAIN-CONTAINING PROTEIN"/>
    <property type="match status" value="1"/>
</dbReference>
<gene>
    <name evidence="3" type="ORF">NQ314_016630</name>
</gene>
<evidence type="ECO:0000313" key="4">
    <source>
        <dbReference type="Proteomes" id="UP001162156"/>
    </source>
</evidence>
<feature type="domain" description="PiggyBac transposable element-derived protein" evidence="2">
    <location>
        <begin position="228"/>
        <end position="406"/>
    </location>
</feature>
<feature type="region of interest" description="Disordered" evidence="1">
    <location>
        <begin position="148"/>
        <end position="167"/>
    </location>
</feature>
<sequence>MNLGSDSDDDIEKILDKGRVDLVYDNLDDDSSDPPSQTESCENLENIINEALDEPMDHDYVYFDLEQNEFVEDELPQELPNSMNTCEHIETVQQTTENSILIIVPPTSDKTSFKNLIENKNTSKVNNLNTASALNTSPPVTTRKITRSQKNETVVKQKNEKKNPPEKFEFNWKKDTFNFKAEIPANTKPSSNDTVKTPYEYFCLFFTENIYDLIVVNTNIYSMQEIEEERFGLGAKVVIALSKTITNPACSVVYFDNFFSSFDSIYRRESMGIFLLGTLRNNRIRDCKLEDDKSMKKRGRGSYCQHVSNELNTKLAVIKWFDNKFVILVSSFADAYPLSSVKRYYKENKKRVDVVCPQIVLEYNQHMGGVDLADMFVALYRTVLKSKRWYLGIFSQFLDICVNNSWVLYKEDFNRDPNNESKKKMPLKDFRIMISEGLLQKNRIRGRPSNLLKSTENCPIRSTTTTKSCVDMQYDCYGHFLIFSMSRGRCKLCININHS</sequence>
<dbReference type="PANTHER" id="PTHR47272:SF2">
    <property type="entry name" value="PIGGYBAC TRANSPOSABLE ELEMENT-DERIVED PROTEIN 3-LIKE"/>
    <property type="match status" value="1"/>
</dbReference>
<dbReference type="Pfam" id="PF13843">
    <property type="entry name" value="DDE_Tnp_1_7"/>
    <property type="match status" value="1"/>
</dbReference>
<protein>
    <recommendedName>
        <fullName evidence="2">PiggyBac transposable element-derived protein domain-containing protein</fullName>
    </recommendedName>
</protein>
<dbReference type="InterPro" id="IPR029526">
    <property type="entry name" value="PGBD"/>
</dbReference>
<dbReference type="Proteomes" id="UP001162156">
    <property type="component" value="Unassembled WGS sequence"/>
</dbReference>
<organism evidence="3 4">
    <name type="scientific">Rhamnusium bicolor</name>
    <dbReference type="NCBI Taxonomy" id="1586634"/>
    <lineage>
        <taxon>Eukaryota</taxon>
        <taxon>Metazoa</taxon>
        <taxon>Ecdysozoa</taxon>
        <taxon>Arthropoda</taxon>
        <taxon>Hexapoda</taxon>
        <taxon>Insecta</taxon>
        <taxon>Pterygota</taxon>
        <taxon>Neoptera</taxon>
        <taxon>Endopterygota</taxon>
        <taxon>Coleoptera</taxon>
        <taxon>Polyphaga</taxon>
        <taxon>Cucujiformia</taxon>
        <taxon>Chrysomeloidea</taxon>
        <taxon>Cerambycidae</taxon>
        <taxon>Lepturinae</taxon>
        <taxon>Rhagiini</taxon>
        <taxon>Rhamnusium</taxon>
    </lineage>
</organism>
<name>A0AAV8WV59_9CUCU</name>
<evidence type="ECO:0000256" key="1">
    <source>
        <dbReference type="SAM" id="MobiDB-lite"/>
    </source>
</evidence>
<evidence type="ECO:0000313" key="3">
    <source>
        <dbReference type="EMBL" id="KAJ8930549.1"/>
    </source>
</evidence>
<dbReference type="AlphaFoldDB" id="A0AAV8WV59"/>